<evidence type="ECO:0000313" key="3">
    <source>
        <dbReference type="EMBL" id="GAF95924.1"/>
    </source>
</evidence>
<reference evidence="3" key="1">
    <citation type="journal article" date="2014" name="Front. Microbiol.">
        <title>High frequency of phylogenetically diverse reductive dehalogenase-homologous genes in deep subseafloor sedimentary metagenomes.</title>
        <authorList>
            <person name="Kawai M."/>
            <person name="Futagami T."/>
            <person name="Toyoda A."/>
            <person name="Takaki Y."/>
            <person name="Nishi S."/>
            <person name="Hori S."/>
            <person name="Arai W."/>
            <person name="Tsubouchi T."/>
            <person name="Morono Y."/>
            <person name="Uchiyama I."/>
            <person name="Ito T."/>
            <person name="Fujiyama A."/>
            <person name="Inagaki F."/>
            <person name="Takami H."/>
        </authorList>
    </citation>
    <scope>NUCLEOTIDE SEQUENCE</scope>
    <source>
        <strain evidence="3">Expedition CK06-06</strain>
    </source>
</reference>
<gene>
    <name evidence="3" type="ORF">S01H1_19666</name>
</gene>
<name>X0TRT6_9ZZZZ</name>
<dbReference type="SUPFAM" id="SSF117892">
    <property type="entry name" value="Band 7/SPFH domain"/>
    <property type="match status" value="1"/>
</dbReference>
<proteinExistence type="predicted"/>
<dbReference type="EMBL" id="BARS01010651">
    <property type="protein sequence ID" value="GAF95924.1"/>
    <property type="molecule type" value="Genomic_DNA"/>
</dbReference>
<dbReference type="AlphaFoldDB" id="X0TRT6"/>
<evidence type="ECO:0000256" key="1">
    <source>
        <dbReference type="SAM" id="Coils"/>
    </source>
</evidence>
<feature type="domain" description="Band 7" evidence="2">
    <location>
        <begin position="67"/>
        <end position="218"/>
    </location>
</feature>
<accession>X0TRT6</accession>
<dbReference type="Pfam" id="PF01145">
    <property type="entry name" value="Band_7"/>
    <property type="match status" value="1"/>
</dbReference>
<sequence length="285" mass="32457">MQLLILIGIIIAVLILLLYVAIMAATRRVVPQNKVDVVVDADGQKMFSSDINYNPQGETIYHEFPQWVPLWGKTVTRVPLGILKVPIDNLTLYDKHRARFDCDLAVYTVVNDPIKASIRMPPTIPEMKQQIQNILQASSRGASTQKSLKDIMTDRSELVTTLTNEVSNIVTNWGLHLNNVELLDFHDTVGTSNVTNLALREEARIEKETRIEVAKNEKDAVIVEARSQEEAEKRIIMMEKNVNIADQEKEKAVYEKEKKAKEVELQVEKVQMVKHEENIKEAMEL</sequence>
<keyword evidence="1" id="KW-0175">Coiled coil</keyword>
<comment type="caution">
    <text evidence="3">The sequence shown here is derived from an EMBL/GenBank/DDBJ whole genome shotgun (WGS) entry which is preliminary data.</text>
</comment>
<evidence type="ECO:0000259" key="2">
    <source>
        <dbReference type="Pfam" id="PF01145"/>
    </source>
</evidence>
<dbReference type="Gene3D" id="3.30.479.30">
    <property type="entry name" value="Band 7 domain"/>
    <property type="match status" value="1"/>
</dbReference>
<organism evidence="3">
    <name type="scientific">marine sediment metagenome</name>
    <dbReference type="NCBI Taxonomy" id="412755"/>
    <lineage>
        <taxon>unclassified sequences</taxon>
        <taxon>metagenomes</taxon>
        <taxon>ecological metagenomes</taxon>
    </lineage>
</organism>
<dbReference type="InterPro" id="IPR036013">
    <property type="entry name" value="Band_7/SPFH_dom_sf"/>
</dbReference>
<dbReference type="InterPro" id="IPR001107">
    <property type="entry name" value="Band_7"/>
</dbReference>
<feature type="non-terminal residue" evidence="3">
    <location>
        <position position="285"/>
    </location>
</feature>
<feature type="coiled-coil region" evidence="1">
    <location>
        <begin position="211"/>
        <end position="285"/>
    </location>
</feature>
<protein>
    <recommendedName>
        <fullName evidence="2">Band 7 domain-containing protein</fullName>
    </recommendedName>
</protein>